<keyword evidence="4 6" id="KW-1133">Transmembrane helix</keyword>
<evidence type="ECO:0000256" key="3">
    <source>
        <dbReference type="ARBA" id="ARBA00022692"/>
    </source>
</evidence>
<dbReference type="EMBL" id="CP011376">
    <property type="protein sequence ID" value="AKG08281.1"/>
    <property type="molecule type" value="Genomic_DNA"/>
</dbReference>
<feature type="transmembrane region" description="Helical" evidence="6">
    <location>
        <begin position="213"/>
        <end position="232"/>
    </location>
</feature>
<accession>A0AAC8PX00</accession>
<dbReference type="AlphaFoldDB" id="A0AAC8PX00"/>
<keyword evidence="3 6" id="KW-0812">Transmembrane</keyword>
<reference evidence="7 8" key="1">
    <citation type="submission" date="2015-05" db="EMBL/GenBank/DDBJ databases">
        <authorList>
            <person name="Dickey A."/>
            <person name="Clawson M."/>
            <person name="Bono J."/>
            <person name="Loy J.D."/>
        </authorList>
    </citation>
    <scope>NUCLEOTIDE SEQUENCE [LARGE SCALE GENOMIC DNA]</scope>
    <source>
        <strain evidence="7 8">22581</strain>
    </source>
</reference>
<comment type="similarity">
    <text evidence="2 6">Belongs to the 4-toluene sulfonate uptake permease (TSUP) (TC 2.A.102) family.</text>
</comment>
<keyword evidence="6" id="KW-1003">Cell membrane</keyword>
<evidence type="ECO:0000256" key="4">
    <source>
        <dbReference type="ARBA" id="ARBA00022989"/>
    </source>
</evidence>
<organism evidence="7 8">
    <name type="scientific">Moraxella bovoculi</name>
    <dbReference type="NCBI Taxonomy" id="386891"/>
    <lineage>
        <taxon>Bacteria</taxon>
        <taxon>Pseudomonadati</taxon>
        <taxon>Pseudomonadota</taxon>
        <taxon>Gammaproteobacteria</taxon>
        <taxon>Moraxellales</taxon>
        <taxon>Moraxellaceae</taxon>
        <taxon>Moraxella</taxon>
    </lineage>
</organism>
<sequence length="274" mass="28417">MYEIYLWFVVAGAFAGVCAGLFGVGGGLIIVPALVWILGAYGFPSEFIPHVSVGTALATIIITSISSLTAHNKKGGVRWDVFKNLTYGLVIGSLFGAWVATLIQGDYLQGLIGVFAIIMSIQMFMKKADENIKPLPKPMSQSVAGGVIGMASAIFGIGGGSLNVPYLTHAGLPMKQAVGTSAACGLPIAIAGALGFMWFGSSHVANLGDQVDGLIGFVHWPAFVAISVASFITAKLGAKIAHKLPAATLKKAFACLLIVVGCQLVWGAFQANLC</sequence>
<dbReference type="GO" id="GO:0005886">
    <property type="term" value="C:plasma membrane"/>
    <property type="evidence" value="ECO:0007669"/>
    <property type="project" value="UniProtKB-SubCell"/>
</dbReference>
<evidence type="ECO:0000256" key="6">
    <source>
        <dbReference type="RuleBase" id="RU363041"/>
    </source>
</evidence>
<dbReference type="InterPro" id="IPR002781">
    <property type="entry name" value="TM_pro_TauE-like"/>
</dbReference>
<feature type="transmembrane region" description="Helical" evidence="6">
    <location>
        <begin position="6"/>
        <end position="39"/>
    </location>
</feature>
<feature type="transmembrane region" description="Helical" evidence="6">
    <location>
        <begin position="51"/>
        <end position="69"/>
    </location>
</feature>
<evidence type="ECO:0000313" key="7">
    <source>
        <dbReference type="EMBL" id="AKG08281.1"/>
    </source>
</evidence>
<evidence type="ECO:0000313" key="8">
    <source>
        <dbReference type="Proteomes" id="UP000077465"/>
    </source>
</evidence>
<feature type="transmembrane region" description="Helical" evidence="6">
    <location>
        <begin position="145"/>
        <end position="166"/>
    </location>
</feature>
<name>A0AAC8PX00_9GAMM</name>
<protein>
    <recommendedName>
        <fullName evidence="6">Probable membrane transporter protein</fullName>
    </recommendedName>
</protein>
<evidence type="ECO:0000256" key="2">
    <source>
        <dbReference type="ARBA" id="ARBA00009142"/>
    </source>
</evidence>
<dbReference type="PANTHER" id="PTHR43483:SF3">
    <property type="entry name" value="MEMBRANE TRANSPORTER PROTEIN HI_0806-RELATED"/>
    <property type="match status" value="1"/>
</dbReference>
<comment type="subcellular location">
    <subcellularLocation>
        <location evidence="6">Cell membrane</location>
        <topology evidence="6">Multi-pass membrane protein</topology>
    </subcellularLocation>
    <subcellularLocation>
        <location evidence="1">Membrane</location>
        <topology evidence="1">Multi-pass membrane protein</topology>
    </subcellularLocation>
</comment>
<feature type="transmembrane region" description="Helical" evidence="6">
    <location>
        <begin position="252"/>
        <end position="269"/>
    </location>
</feature>
<feature type="transmembrane region" description="Helical" evidence="6">
    <location>
        <begin position="81"/>
        <end position="100"/>
    </location>
</feature>
<dbReference type="Pfam" id="PF01925">
    <property type="entry name" value="TauE"/>
    <property type="match status" value="1"/>
</dbReference>
<dbReference type="RefSeq" id="WP_046696119.1">
    <property type="nucleotide sequence ID" value="NZ_CP011376.1"/>
</dbReference>
<dbReference type="Proteomes" id="UP000077465">
    <property type="component" value="Chromosome"/>
</dbReference>
<feature type="transmembrane region" description="Helical" evidence="6">
    <location>
        <begin position="178"/>
        <end position="201"/>
    </location>
</feature>
<proteinExistence type="inferred from homology"/>
<gene>
    <name evidence="7" type="ORF">AAX06_09195</name>
</gene>
<keyword evidence="5 6" id="KW-0472">Membrane</keyword>
<dbReference type="PANTHER" id="PTHR43483">
    <property type="entry name" value="MEMBRANE TRANSPORTER PROTEIN HI_0806-RELATED"/>
    <property type="match status" value="1"/>
</dbReference>
<evidence type="ECO:0000256" key="5">
    <source>
        <dbReference type="ARBA" id="ARBA00023136"/>
    </source>
</evidence>
<evidence type="ECO:0000256" key="1">
    <source>
        <dbReference type="ARBA" id="ARBA00004141"/>
    </source>
</evidence>